<evidence type="ECO:0000256" key="1">
    <source>
        <dbReference type="SAM" id="MobiDB-lite"/>
    </source>
</evidence>
<feature type="compositionally biased region" description="Low complexity" evidence="1">
    <location>
        <begin position="740"/>
        <end position="756"/>
    </location>
</feature>
<sequence>MIMLTTNIKQIQQYIISIIENDFQKSIELFWYIFKKDKFREFIIYNVLILLERQLDELEYYKFMKLNYQENFTKIFQDQNELSHILQSLLDKCSKLDKENLQELTRLSTKFHPIEWLHKHQQSSSTASDQLLEIWEFTCQYLTEHHQHQYTLLLYLQSCKYLKPSDTTHRSYWSHSIATLDQLSTQFQMDTNHQLFLMPMNRLSIPFLFGIQQHQKEDNLFTKWSKDDLIKFSWKFLVCQTSDISNQTVRELQGFLQGFVDQSLTFTNAPKRFHIDLMNGDLEAIRNDYFDRNQDSSQEEEQSDDHYLFEMQLGIYLLSSLFYICSWRYFKFLVTGSPEIQLNTTSMPYYSQTSSGSSPVTLATLSVFTDKENVISSRLCEVKSQKTYMITHQVLLYSNVEDETQFKDEAKSIPKTPLQKEAIKYLTLCMDCYNDLNQEPWVNAFTEILDNLWFASPNFYWMLNSVADGNYYYESYSQALKLYKQVKSKLSTNYHSQTLIPIFENKKLLFNPKDDVWINRLFLMIGMTNHSEIEESIVYLLDILLSVPIPDRLVTSQYTYQTMKPFLTVYSEDEILFWAINALSACYERMGMVGEMIVLYQSYWEFYKPRFHQIINEIRLQSNINSNQQNVDNNNSNLSSLIPLSNLSKKDLQKGFFFPRFFDYIINLDMLEEFCFLLNQGIKLDILHRDQQVQNNRQLVNIIADHITSTSKTPGMSLGFLLNKFFQEELDHFESKRESNNNNENDIDNNNNNNESDSQDVEMKD</sequence>
<dbReference type="OMA" id="ARNDYFD"/>
<gene>
    <name evidence="2" type="ORF">DLAC_01231</name>
</gene>
<name>A0A152A828_TIELA</name>
<reference evidence="2 3" key="1">
    <citation type="submission" date="2015-12" db="EMBL/GenBank/DDBJ databases">
        <title>Dictyostelia acquired genes for synthesis and detection of signals that induce cell-type specialization by lateral gene transfer from prokaryotes.</title>
        <authorList>
            <person name="Gloeckner G."/>
            <person name="Schaap P."/>
        </authorList>
    </citation>
    <scope>NUCLEOTIDE SEQUENCE [LARGE SCALE GENOMIC DNA]</scope>
    <source>
        <strain evidence="2 3">TK</strain>
    </source>
</reference>
<proteinExistence type="predicted"/>
<dbReference type="InParanoid" id="A0A152A828"/>
<organism evidence="2 3">
    <name type="scientific">Tieghemostelium lacteum</name>
    <name type="common">Slime mold</name>
    <name type="synonym">Dictyostelium lacteum</name>
    <dbReference type="NCBI Taxonomy" id="361077"/>
    <lineage>
        <taxon>Eukaryota</taxon>
        <taxon>Amoebozoa</taxon>
        <taxon>Evosea</taxon>
        <taxon>Eumycetozoa</taxon>
        <taxon>Dictyostelia</taxon>
        <taxon>Dictyosteliales</taxon>
        <taxon>Raperosteliaceae</taxon>
        <taxon>Tieghemostelium</taxon>
    </lineage>
</organism>
<keyword evidence="3" id="KW-1185">Reference proteome</keyword>
<dbReference type="AlphaFoldDB" id="A0A152A828"/>
<evidence type="ECO:0000313" key="2">
    <source>
        <dbReference type="EMBL" id="KYR02392.1"/>
    </source>
</evidence>
<dbReference type="OrthoDB" id="18145at2759"/>
<evidence type="ECO:0000313" key="3">
    <source>
        <dbReference type="Proteomes" id="UP000076078"/>
    </source>
</evidence>
<dbReference type="FunCoup" id="A0A152A828">
    <property type="interactions" value="371"/>
</dbReference>
<dbReference type="EMBL" id="LODT01000004">
    <property type="protein sequence ID" value="KYR02392.1"/>
    <property type="molecule type" value="Genomic_DNA"/>
</dbReference>
<dbReference type="Proteomes" id="UP000076078">
    <property type="component" value="Unassembled WGS sequence"/>
</dbReference>
<comment type="caution">
    <text evidence="2">The sequence shown here is derived from an EMBL/GenBank/DDBJ whole genome shotgun (WGS) entry which is preliminary data.</text>
</comment>
<feature type="region of interest" description="Disordered" evidence="1">
    <location>
        <begin position="733"/>
        <end position="765"/>
    </location>
</feature>
<accession>A0A152A828</accession>
<protein>
    <submittedName>
        <fullName evidence="2">Uncharacterized protein</fullName>
    </submittedName>
</protein>